<accession>A0A4Y8LT83</accession>
<name>A0A4Y8LT83_9BACL</name>
<reference evidence="3 4" key="1">
    <citation type="submission" date="2019-03" db="EMBL/GenBank/DDBJ databases">
        <title>Cohnella endophytica sp. nov., a novel endophytic bacterium isolated from bark of Sonneratia apetala.</title>
        <authorList>
            <person name="Tuo L."/>
        </authorList>
    </citation>
    <scope>NUCLEOTIDE SEQUENCE [LARGE SCALE GENOMIC DNA]</scope>
    <source>
        <strain evidence="3 4">CCTCC AB 208254</strain>
    </source>
</reference>
<dbReference type="Gene3D" id="3.30.457.10">
    <property type="entry name" value="Copper amine oxidase-like, N-terminal domain"/>
    <property type="match status" value="1"/>
</dbReference>
<gene>
    <name evidence="3" type="ORF">E2980_21125</name>
</gene>
<evidence type="ECO:0000313" key="3">
    <source>
        <dbReference type="EMBL" id="TFE22656.1"/>
    </source>
</evidence>
<dbReference type="InterPro" id="IPR036582">
    <property type="entry name" value="Mao_N_sf"/>
</dbReference>
<feature type="domain" description="Copper amine oxidase-like N-terminal" evidence="2">
    <location>
        <begin position="47"/>
        <end position="144"/>
    </location>
</feature>
<comment type="caution">
    <text evidence="3">The sequence shown here is derived from an EMBL/GenBank/DDBJ whole genome shotgun (WGS) entry which is preliminary data.</text>
</comment>
<dbReference type="Pfam" id="PF07833">
    <property type="entry name" value="Cu_amine_oxidN1"/>
    <property type="match status" value="1"/>
</dbReference>
<dbReference type="OrthoDB" id="2627147at2"/>
<sequence length="152" mass="17297">MLLFESIQGGFIVNKKMKTMAVSLLAACLMIPGFASAAEMNMKVDYSKFMMVEKNGETWVPLRQIASSLGYTVTWSKMEGIMLTKKAMMQDVKDMDMMAEVYTITLMPGHKDFMVGMDKMMLMQAPIVMKNTTYVTKDFIETYLVTPMMMDK</sequence>
<keyword evidence="1" id="KW-0732">Signal</keyword>
<dbReference type="Proteomes" id="UP000297900">
    <property type="component" value="Unassembled WGS sequence"/>
</dbReference>
<evidence type="ECO:0000256" key="1">
    <source>
        <dbReference type="SAM" id="SignalP"/>
    </source>
</evidence>
<protein>
    <recommendedName>
        <fullName evidence="2">Copper amine oxidase-like N-terminal domain-containing protein</fullName>
    </recommendedName>
</protein>
<feature type="chain" id="PRO_5021495901" description="Copper amine oxidase-like N-terminal domain-containing protein" evidence="1">
    <location>
        <begin position="38"/>
        <end position="152"/>
    </location>
</feature>
<feature type="signal peptide" evidence="1">
    <location>
        <begin position="1"/>
        <end position="37"/>
    </location>
</feature>
<organism evidence="3 4">
    <name type="scientific">Cohnella luojiensis</name>
    <dbReference type="NCBI Taxonomy" id="652876"/>
    <lineage>
        <taxon>Bacteria</taxon>
        <taxon>Bacillati</taxon>
        <taxon>Bacillota</taxon>
        <taxon>Bacilli</taxon>
        <taxon>Bacillales</taxon>
        <taxon>Paenibacillaceae</taxon>
        <taxon>Cohnella</taxon>
    </lineage>
</organism>
<dbReference type="EMBL" id="SOMN01000043">
    <property type="protein sequence ID" value="TFE22656.1"/>
    <property type="molecule type" value="Genomic_DNA"/>
</dbReference>
<evidence type="ECO:0000313" key="4">
    <source>
        <dbReference type="Proteomes" id="UP000297900"/>
    </source>
</evidence>
<evidence type="ECO:0000259" key="2">
    <source>
        <dbReference type="Pfam" id="PF07833"/>
    </source>
</evidence>
<dbReference type="InterPro" id="IPR012854">
    <property type="entry name" value="Cu_amine_oxidase-like_N"/>
</dbReference>
<proteinExistence type="predicted"/>
<keyword evidence="4" id="KW-1185">Reference proteome</keyword>
<dbReference type="AlphaFoldDB" id="A0A4Y8LT83"/>